<accession>A0AAD8HIU1</accession>
<sequence>MNENEQLAATENKAPLLPSNFTSGFVGVATIELTSSAFLKTLKHLYKMLSKANMWCACRGGSGHDESMMMEAILSLYASGRTTGIVFDSGDGVSHTAPIYEGCALPHAIQCPLNYEQELETSKCSSSVENNYELADG</sequence>
<dbReference type="Gene3D" id="3.30.420.40">
    <property type="match status" value="1"/>
</dbReference>
<dbReference type="Pfam" id="PF00022">
    <property type="entry name" value="Actin"/>
    <property type="match status" value="1"/>
</dbReference>
<dbReference type="InterPro" id="IPR043129">
    <property type="entry name" value="ATPase_NBD"/>
</dbReference>
<organism evidence="1 2">
    <name type="scientific">Heracleum sosnowskyi</name>
    <dbReference type="NCBI Taxonomy" id="360622"/>
    <lineage>
        <taxon>Eukaryota</taxon>
        <taxon>Viridiplantae</taxon>
        <taxon>Streptophyta</taxon>
        <taxon>Embryophyta</taxon>
        <taxon>Tracheophyta</taxon>
        <taxon>Spermatophyta</taxon>
        <taxon>Magnoliopsida</taxon>
        <taxon>eudicotyledons</taxon>
        <taxon>Gunneridae</taxon>
        <taxon>Pentapetalae</taxon>
        <taxon>asterids</taxon>
        <taxon>campanulids</taxon>
        <taxon>Apiales</taxon>
        <taxon>Apiaceae</taxon>
        <taxon>Apioideae</taxon>
        <taxon>apioid superclade</taxon>
        <taxon>Tordylieae</taxon>
        <taxon>Tordyliinae</taxon>
        <taxon>Heracleum</taxon>
    </lineage>
</organism>
<dbReference type="EMBL" id="JAUIZM010000008">
    <property type="protein sequence ID" value="KAK1368120.1"/>
    <property type="molecule type" value="Genomic_DNA"/>
</dbReference>
<dbReference type="Proteomes" id="UP001237642">
    <property type="component" value="Unassembled WGS sequence"/>
</dbReference>
<reference evidence="1" key="2">
    <citation type="submission" date="2023-05" db="EMBL/GenBank/DDBJ databases">
        <authorList>
            <person name="Schelkunov M.I."/>
        </authorList>
    </citation>
    <scope>NUCLEOTIDE SEQUENCE</scope>
    <source>
        <strain evidence="1">Hsosn_3</strain>
        <tissue evidence="1">Leaf</tissue>
    </source>
</reference>
<name>A0AAD8HIU1_9APIA</name>
<evidence type="ECO:0000313" key="1">
    <source>
        <dbReference type="EMBL" id="KAK1368120.1"/>
    </source>
</evidence>
<dbReference type="SUPFAM" id="SSF53067">
    <property type="entry name" value="Actin-like ATPase domain"/>
    <property type="match status" value="1"/>
</dbReference>
<reference evidence="1" key="1">
    <citation type="submission" date="2023-02" db="EMBL/GenBank/DDBJ databases">
        <title>Genome of toxic invasive species Heracleum sosnowskyi carries increased number of genes despite the absence of recent whole-genome duplications.</title>
        <authorList>
            <person name="Schelkunov M."/>
            <person name="Shtratnikova V."/>
            <person name="Makarenko M."/>
            <person name="Klepikova A."/>
            <person name="Omelchenko D."/>
            <person name="Novikova G."/>
            <person name="Obukhova E."/>
            <person name="Bogdanov V."/>
            <person name="Penin A."/>
            <person name="Logacheva M."/>
        </authorList>
    </citation>
    <scope>NUCLEOTIDE SEQUENCE</scope>
    <source>
        <strain evidence="1">Hsosn_3</strain>
        <tissue evidence="1">Leaf</tissue>
    </source>
</reference>
<dbReference type="InterPro" id="IPR004000">
    <property type="entry name" value="Actin"/>
</dbReference>
<evidence type="ECO:0000313" key="2">
    <source>
        <dbReference type="Proteomes" id="UP001237642"/>
    </source>
</evidence>
<keyword evidence="2" id="KW-1185">Reference proteome</keyword>
<dbReference type="PANTHER" id="PTHR11937">
    <property type="entry name" value="ACTIN"/>
    <property type="match status" value="1"/>
</dbReference>
<proteinExistence type="predicted"/>
<comment type="caution">
    <text evidence="1">The sequence shown here is derived from an EMBL/GenBank/DDBJ whole genome shotgun (WGS) entry which is preliminary data.</text>
</comment>
<gene>
    <name evidence="1" type="ORF">POM88_034212</name>
</gene>
<protein>
    <submittedName>
        <fullName evidence="1">Uncharacterized protein</fullName>
    </submittedName>
</protein>
<dbReference type="AlphaFoldDB" id="A0AAD8HIU1"/>